<keyword evidence="1" id="KW-1133">Transmembrane helix</keyword>
<evidence type="ECO:0000256" key="1">
    <source>
        <dbReference type="SAM" id="Phobius"/>
    </source>
</evidence>
<sequence length="79" mass="8727">MMHVTSFELGKAWSVKLGANVIIHSDLEAYLFLLLSMWPVLIVVCVGMALAFNGVLMRKTAILFMILAISIGLLGWLYA</sequence>
<dbReference type="Proteomes" id="UP001279012">
    <property type="component" value="Unassembled WGS sequence"/>
</dbReference>
<keyword evidence="1" id="KW-0472">Membrane</keyword>
<evidence type="ECO:0000313" key="3">
    <source>
        <dbReference type="Proteomes" id="UP001279012"/>
    </source>
</evidence>
<feature type="transmembrane region" description="Helical" evidence="1">
    <location>
        <begin position="60"/>
        <end position="78"/>
    </location>
</feature>
<organism evidence="2 3">
    <name type="scientific">Klebsiella aerogenes</name>
    <name type="common">Enterobacter aerogenes</name>
    <dbReference type="NCBI Taxonomy" id="548"/>
    <lineage>
        <taxon>Bacteria</taxon>
        <taxon>Pseudomonadati</taxon>
        <taxon>Pseudomonadota</taxon>
        <taxon>Gammaproteobacteria</taxon>
        <taxon>Enterobacterales</taxon>
        <taxon>Enterobacteriaceae</taxon>
        <taxon>Klebsiella/Raoultella group</taxon>
        <taxon>Klebsiella</taxon>
    </lineage>
</organism>
<keyword evidence="1" id="KW-0812">Transmembrane</keyword>
<dbReference type="AlphaFoldDB" id="A0AAW9E4G1"/>
<name>A0AAW9E4G1_KLEAE</name>
<feature type="transmembrane region" description="Helical" evidence="1">
    <location>
        <begin position="29"/>
        <end position="53"/>
    </location>
</feature>
<reference evidence="2" key="1">
    <citation type="submission" date="2023-11" db="EMBL/GenBank/DDBJ databases">
        <title>Detection of rare carbapenemases in Enterobacterales - comparison of two colorimetric and two CIM-based carbapenemase assays.</title>
        <authorList>
            <person name="Schaffarczyk L."/>
            <person name="Noster J."/>
            <person name="Stelzer Y."/>
            <person name="Sattler J."/>
            <person name="Gatermann S."/>
            <person name="Hamprecht A."/>
        </authorList>
    </citation>
    <scope>NUCLEOTIDE SEQUENCE</scope>
    <source>
        <strain evidence="2">CIM-Cont-037</strain>
    </source>
</reference>
<dbReference type="EMBL" id="JAWZZT010000013">
    <property type="protein sequence ID" value="MDX7015941.1"/>
    <property type="molecule type" value="Genomic_DNA"/>
</dbReference>
<accession>A0AAW9E4G1</accession>
<gene>
    <name evidence="2" type="ORF">SJ059_15900</name>
</gene>
<comment type="caution">
    <text evidence="2">The sequence shown here is derived from an EMBL/GenBank/DDBJ whole genome shotgun (WGS) entry which is preliminary data.</text>
</comment>
<dbReference type="RefSeq" id="WP_226925578.1">
    <property type="nucleotide sequence ID" value="NZ_CP035466.1"/>
</dbReference>
<proteinExistence type="predicted"/>
<evidence type="ECO:0000313" key="2">
    <source>
        <dbReference type="EMBL" id="MDX7015941.1"/>
    </source>
</evidence>
<protein>
    <submittedName>
        <fullName evidence="2">Uncharacterized protein</fullName>
    </submittedName>
</protein>